<dbReference type="Gene3D" id="2.40.70.10">
    <property type="entry name" value="Acid Proteases"/>
    <property type="match status" value="1"/>
</dbReference>
<dbReference type="Pfam" id="PF13650">
    <property type="entry name" value="Asp_protease_2"/>
    <property type="match status" value="1"/>
</dbReference>
<evidence type="ECO:0000313" key="2">
    <source>
        <dbReference type="Proteomes" id="UP000002640"/>
    </source>
</evidence>
<reference evidence="1 2" key="1">
    <citation type="journal article" date="2006" name="Science">
        <title>Phytophthora genome sequences uncover evolutionary origins and mechanisms of pathogenesis.</title>
        <authorList>
            <person name="Tyler B.M."/>
            <person name="Tripathy S."/>
            <person name="Zhang X."/>
            <person name="Dehal P."/>
            <person name="Jiang R.H."/>
            <person name="Aerts A."/>
            <person name="Arredondo F.D."/>
            <person name="Baxter L."/>
            <person name="Bensasson D."/>
            <person name="Beynon J.L."/>
            <person name="Chapman J."/>
            <person name="Damasceno C.M."/>
            <person name="Dorrance A.E."/>
            <person name="Dou D."/>
            <person name="Dickerman A.W."/>
            <person name="Dubchak I.L."/>
            <person name="Garbelotto M."/>
            <person name="Gijzen M."/>
            <person name="Gordon S.G."/>
            <person name="Govers F."/>
            <person name="Grunwald N.J."/>
            <person name="Huang W."/>
            <person name="Ivors K.L."/>
            <person name="Jones R.W."/>
            <person name="Kamoun S."/>
            <person name="Krampis K."/>
            <person name="Lamour K.H."/>
            <person name="Lee M.K."/>
            <person name="McDonald W.H."/>
            <person name="Medina M."/>
            <person name="Meijer H.J."/>
            <person name="Nordberg E.K."/>
            <person name="Maclean D.J."/>
            <person name="Ospina-Giraldo M.D."/>
            <person name="Morris P.F."/>
            <person name="Phuntumart V."/>
            <person name="Putnam N.H."/>
            <person name="Rash S."/>
            <person name="Rose J.K."/>
            <person name="Sakihama Y."/>
            <person name="Salamov A.A."/>
            <person name="Savidor A."/>
            <person name="Scheuring C.F."/>
            <person name="Smith B.M."/>
            <person name="Sobral B.W."/>
            <person name="Terry A."/>
            <person name="Torto-Alalibo T.A."/>
            <person name="Win J."/>
            <person name="Xu Z."/>
            <person name="Zhang H."/>
            <person name="Grigoriev I.V."/>
            <person name="Rokhsar D.S."/>
            <person name="Boore J.L."/>
        </authorList>
    </citation>
    <scope>NUCLEOTIDE SEQUENCE [LARGE SCALE GENOMIC DNA]</scope>
    <source>
        <strain evidence="1 2">P6497</strain>
    </source>
</reference>
<dbReference type="GeneID" id="20651868"/>
<dbReference type="RefSeq" id="XP_009531041.1">
    <property type="nucleotide sequence ID" value="XM_009532746.1"/>
</dbReference>
<feature type="non-terminal residue" evidence="1">
    <location>
        <position position="1"/>
    </location>
</feature>
<dbReference type="InParanoid" id="G4ZUY8"/>
<accession>G4ZUY8</accession>
<feature type="non-terminal residue" evidence="1">
    <location>
        <position position="310"/>
    </location>
</feature>
<proteinExistence type="predicted"/>
<organism evidence="1 2">
    <name type="scientific">Phytophthora sojae (strain P6497)</name>
    <name type="common">Soybean stem and root rot agent</name>
    <name type="synonym">Phytophthora megasperma f. sp. glycines</name>
    <dbReference type="NCBI Taxonomy" id="1094619"/>
    <lineage>
        <taxon>Eukaryota</taxon>
        <taxon>Sar</taxon>
        <taxon>Stramenopiles</taxon>
        <taxon>Oomycota</taxon>
        <taxon>Peronosporomycetes</taxon>
        <taxon>Peronosporales</taxon>
        <taxon>Peronosporaceae</taxon>
        <taxon>Phytophthora</taxon>
    </lineage>
</organism>
<dbReference type="OMA" id="WTEMCEV"/>
<protein>
    <submittedName>
        <fullName evidence="1">Uncharacterized protein</fullName>
    </submittedName>
</protein>
<sequence length="310" mass="34817">LRDEILLREMERLVITKPVLKKDDIALYEALVERAREQQHYHMLAQELKQPRAPLRDGCLVCNGAHWVKDCPTASEADKEAALKRMNDMKNQRLRAKTVRSIGQPGERAAIWNGILEVPFRADTGADYDVITRHIAHELRNLDDDLVVEELNVPMEVEVADGRLVPWTEMCEVDVQLLTAAGPVNLRRLQCVVIDGDADEFLLGDRPLKSLGISVERLAAKGAPEEDEDGIPEDDIVGATNLDEIMDRLDVMLDDAVKAGFPHKFKDALRDVTKEEVDLWRTKLGADPPAKLEPLRVVLVDGSTPYRTKP</sequence>
<dbReference type="EMBL" id="JH159156">
    <property type="protein sequence ID" value="EGZ13612.1"/>
    <property type="molecule type" value="Genomic_DNA"/>
</dbReference>
<name>G4ZUY8_PHYSP</name>
<evidence type="ECO:0000313" key="1">
    <source>
        <dbReference type="EMBL" id="EGZ13612.1"/>
    </source>
</evidence>
<dbReference type="Proteomes" id="UP000002640">
    <property type="component" value="Unassembled WGS sequence"/>
</dbReference>
<dbReference type="AlphaFoldDB" id="G4ZUY8"/>
<keyword evidence="2" id="KW-1185">Reference proteome</keyword>
<dbReference type="InterPro" id="IPR021109">
    <property type="entry name" value="Peptidase_aspartic_dom_sf"/>
</dbReference>
<dbReference type="KEGG" id="psoj:PHYSODRAFT_415226"/>
<gene>
    <name evidence="1" type="ORF">PHYSODRAFT_415226</name>
</gene>